<dbReference type="GO" id="GO:0015386">
    <property type="term" value="F:potassium:proton antiporter activity"/>
    <property type="evidence" value="ECO:0007669"/>
    <property type="project" value="TreeGrafter"/>
</dbReference>
<feature type="transmembrane region" description="Helical" evidence="10">
    <location>
        <begin position="384"/>
        <end position="407"/>
    </location>
</feature>
<accession>A0A1I4EMH3</accession>
<dbReference type="InterPro" id="IPR006153">
    <property type="entry name" value="Cation/H_exchanger_TM"/>
</dbReference>
<dbReference type="RefSeq" id="WP_074749844.1">
    <property type="nucleotide sequence ID" value="NZ_CP141719.1"/>
</dbReference>
<feature type="transmembrane region" description="Helical" evidence="10">
    <location>
        <begin position="117"/>
        <end position="140"/>
    </location>
</feature>
<evidence type="ECO:0000313" key="12">
    <source>
        <dbReference type="EMBL" id="SFL06935.1"/>
    </source>
</evidence>
<feature type="domain" description="Cation/H+ exchanger transmembrane" evidence="11">
    <location>
        <begin position="14"/>
        <end position="398"/>
    </location>
</feature>
<feature type="transmembrane region" description="Helical" evidence="10">
    <location>
        <begin position="28"/>
        <end position="50"/>
    </location>
</feature>
<gene>
    <name evidence="12" type="ORF">SAMN05216438_10179</name>
</gene>
<evidence type="ECO:0000256" key="2">
    <source>
        <dbReference type="ARBA" id="ARBA00022448"/>
    </source>
</evidence>
<dbReference type="EMBL" id="FOTJ01000001">
    <property type="protein sequence ID" value="SFL06935.1"/>
    <property type="molecule type" value="Genomic_DNA"/>
</dbReference>
<dbReference type="GO" id="GO:0098719">
    <property type="term" value="P:sodium ion import across plasma membrane"/>
    <property type="evidence" value="ECO:0007669"/>
    <property type="project" value="TreeGrafter"/>
</dbReference>
<keyword evidence="9" id="KW-0739">Sodium transport</keyword>
<organism evidence="12 13">
    <name type="scientific">Lactococcus garvieae</name>
    <dbReference type="NCBI Taxonomy" id="1363"/>
    <lineage>
        <taxon>Bacteria</taxon>
        <taxon>Bacillati</taxon>
        <taxon>Bacillota</taxon>
        <taxon>Bacilli</taxon>
        <taxon>Lactobacillales</taxon>
        <taxon>Streptococcaceae</taxon>
        <taxon>Lactococcus</taxon>
    </lineage>
</organism>
<feature type="transmembrane region" description="Helical" evidence="10">
    <location>
        <begin position="349"/>
        <end position="372"/>
    </location>
</feature>
<evidence type="ECO:0000256" key="7">
    <source>
        <dbReference type="ARBA" id="ARBA00023065"/>
    </source>
</evidence>
<keyword evidence="3" id="KW-1003">Cell membrane</keyword>
<keyword evidence="2" id="KW-0813">Transport</keyword>
<evidence type="ECO:0000256" key="8">
    <source>
        <dbReference type="ARBA" id="ARBA00023136"/>
    </source>
</evidence>
<keyword evidence="6" id="KW-0915">Sodium</keyword>
<evidence type="ECO:0000256" key="9">
    <source>
        <dbReference type="ARBA" id="ARBA00023201"/>
    </source>
</evidence>
<comment type="subcellular location">
    <subcellularLocation>
        <location evidence="1">Cell membrane</location>
        <topology evidence="1">Multi-pass membrane protein</topology>
    </subcellularLocation>
</comment>
<keyword evidence="4 10" id="KW-0812">Transmembrane</keyword>
<keyword evidence="8 10" id="KW-0472">Membrane</keyword>
<dbReference type="PANTHER" id="PTHR10110:SF86">
    <property type="entry name" value="SODIUM_HYDROGEN EXCHANGER 7"/>
    <property type="match status" value="1"/>
</dbReference>
<feature type="transmembrane region" description="Helical" evidence="10">
    <location>
        <begin position="278"/>
        <end position="302"/>
    </location>
</feature>
<evidence type="ECO:0000256" key="1">
    <source>
        <dbReference type="ARBA" id="ARBA00004651"/>
    </source>
</evidence>
<dbReference type="GO" id="GO:0015385">
    <property type="term" value="F:sodium:proton antiporter activity"/>
    <property type="evidence" value="ECO:0007669"/>
    <property type="project" value="InterPro"/>
</dbReference>
<protein>
    <submittedName>
        <fullName evidence="12">Monovalent cation:H+ antiporter, CPA1 family</fullName>
    </submittedName>
</protein>
<dbReference type="OrthoDB" id="9809206at2"/>
<dbReference type="Proteomes" id="UP000181969">
    <property type="component" value="Unassembled WGS sequence"/>
</dbReference>
<dbReference type="GO" id="GO:0005886">
    <property type="term" value="C:plasma membrane"/>
    <property type="evidence" value="ECO:0007669"/>
    <property type="project" value="UniProtKB-SubCell"/>
</dbReference>
<dbReference type="AlphaFoldDB" id="A0A1I4EMH3"/>
<feature type="transmembrane region" description="Helical" evidence="10">
    <location>
        <begin position="181"/>
        <end position="201"/>
    </location>
</feature>
<dbReference type="Pfam" id="PF00999">
    <property type="entry name" value="Na_H_Exchanger"/>
    <property type="match status" value="1"/>
</dbReference>
<dbReference type="GO" id="GO:0051453">
    <property type="term" value="P:regulation of intracellular pH"/>
    <property type="evidence" value="ECO:0007669"/>
    <property type="project" value="TreeGrafter"/>
</dbReference>
<dbReference type="Gene3D" id="6.10.140.1330">
    <property type="match status" value="1"/>
</dbReference>
<keyword evidence="5 10" id="KW-1133">Transmembrane helix</keyword>
<feature type="transmembrane region" description="Helical" evidence="10">
    <location>
        <begin position="84"/>
        <end position="111"/>
    </location>
</feature>
<evidence type="ECO:0000256" key="6">
    <source>
        <dbReference type="ARBA" id="ARBA00023053"/>
    </source>
</evidence>
<evidence type="ECO:0000259" key="11">
    <source>
        <dbReference type="Pfam" id="PF00999"/>
    </source>
</evidence>
<feature type="transmembrane region" description="Helical" evidence="10">
    <location>
        <begin position="309"/>
        <end position="337"/>
    </location>
</feature>
<feature type="transmembrane region" description="Helical" evidence="10">
    <location>
        <begin position="152"/>
        <end position="175"/>
    </location>
</feature>
<proteinExistence type="predicted"/>
<evidence type="ECO:0000256" key="10">
    <source>
        <dbReference type="SAM" id="Phobius"/>
    </source>
</evidence>
<name>A0A1I4EMH3_9LACT</name>
<evidence type="ECO:0000256" key="5">
    <source>
        <dbReference type="ARBA" id="ARBA00022989"/>
    </source>
</evidence>
<feature type="transmembrane region" description="Helical" evidence="10">
    <location>
        <begin position="221"/>
        <end position="252"/>
    </location>
</feature>
<sequence length="685" mass="77564">MLQSILHVIIFLLALVFSNVINKIFPKLALPLVQVLIGILFGFGGISEFLHVDPEFFLGFIIAPLLFRESTEAEVKRIVKHRHLIFVLIFPLVFVTALGLGGVLHLFYMGIPLAACLALGAALAPTDAIAVGTLSTRFVFPQRIMNILQGEGLFNDASGIVSFQIAVLALVTGTFSLPQAALNLILSIIGGFAIGIGLSILKNKILEILDDVDARDVSGYLMLEFVMPLAAFALAEVLHVSGIIAVVVAGIFQSNGFRPTTVFDAQVTRVKNSVWETIVFMLNSSVFIFLGIELHSLVFPFLFDRTYSVFWLVFVVLLLTFALFFLRFLILLTYYLVTVKDKGEIFHSYWSELLLLTFSGTKGTVSIATILLLPQLADNTNNLLIFFCASVTGLSFLVSLLALPYFAVEKKRTVNNLTVIAILGDVVQELRERVTEKAQNGYHLVIADYQNRIQKLIVEQESAGITENFNTLQLLIIRVEIEGLEDALEKEKISMRTYRTYHRYIHTLEQDLAHDLVSSIQFAQVVTLRALKVLKTRISRFDFQFSRPKVEDMEETRQEISNLYLDNTELVLELLENLGSIYNAQLVDFLQAERFRQAEHIAQGNWNYVNGFRVATELTNIEELMEAYYLERKVIFEYEHTGRIALNEAKKLRQTVNLLEEYALASDHRSFLYDLFEFRKKRKRK</sequence>
<evidence type="ECO:0000313" key="13">
    <source>
        <dbReference type="Proteomes" id="UP000181969"/>
    </source>
</evidence>
<keyword evidence="7" id="KW-0406">Ion transport</keyword>
<reference evidence="12 13" key="1">
    <citation type="submission" date="2016-10" db="EMBL/GenBank/DDBJ databases">
        <authorList>
            <person name="de Groot N.N."/>
        </authorList>
    </citation>
    <scope>NUCLEOTIDE SEQUENCE [LARGE SCALE GENOMIC DNA]</scope>
    <source>
        <strain evidence="12 13">M79</strain>
    </source>
</reference>
<evidence type="ECO:0000256" key="4">
    <source>
        <dbReference type="ARBA" id="ARBA00022692"/>
    </source>
</evidence>
<dbReference type="InterPro" id="IPR018422">
    <property type="entry name" value="Cation/H_exchanger_CPA1"/>
</dbReference>
<evidence type="ECO:0000256" key="3">
    <source>
        <dbReference type="ARBA" id="ARBA00022475"/>
    </source>
</evidence>
<dbReference type="PANTHER" id="PTHR10110">
    <property type="entry name" value="SODIUM/HYDROGEN EXCHANGER"/>
    <property type="match status" value="1"/>
</dbReference>